<comment type="cofactor">
    <cofactor evidence="1">
        <name>Zn(2+)</name>
        <dbReference type="ChEBI" id="CHEBI:29105"/>
    </cofactor>
</comment>
<dbReference type="InParanoid" id="G8JSP1"/>
<dbReference type="CDD" id="cd00842">
    <property type="entry name" value="MPP_ASMase"/>
    <property type="match status" value="1"/>
</dbReference>
<dbReference type="EMBL" id="CP002500">
    <property type="protein sequence ID" value="AET39763.1"/>
    <property type="molecule type" value="Genomic_DNA"/>
</dbReference>
<reference evidence="13" key="1">
    <citation type="journal article" date="2012" name="G3 (Bethesda)">
        <title>Pichia sorbitophila, an interspecies yeast hybrid reveals early steps of genome resolution following polyploidization.</title>
        <authorList>
            <person name="Leh Louis V."/>
            <person name="Despons L."/>
            <person name="Friedrich A."/>
            <person name="Martin T."/>
            <person name="Durrens P."/>
            <person name="Casaregola S."/>
            <person name="Neuveglise C."/>
            <person name="Fairhead C."/>
            <person name="Marck C."/>
            <person name="Cruz J.A."/>
            <person name="Straub M.L."/>
            <person name="Kugler V."/>
            <person name="Sacerdot C."/>
            <person name="Uzunov Z."/>
            <person name="Thierry A."/>
            <person name="Weiss S."/>
            <person name="Bleykasten C."/>
            <person name="De Montigny J."/>
            <person name="Jacques N."/>
            <person name="Jung P."/>
            <person name="Lemaire M."/>
            <person name="Mallet S."/>
            <person name="Morel G."/>
            <person name="Richard G.F."/>
            <person name="Sarkar A."/>
            <person name="Savel G."/>
            <person name="Schacherer J."/>
            <person name="Seret M.L."/>
            <person name="Talla E."/>
            <person name="Samson G."/>
            <person name="Jubin C."/>
            <person name="Poulain J."/>
            <person name="Vacherie B."/>
            <person name="Barbe V."/>
            <person name="Pelletier E."/>
            <person name="Sherman D.J."/>
            <person name="Westhof E."/>
            <person name="Weissenbach J."/>
            <person name="Baret P.V."/>
            <person name="Wincker P."/>
            <person name="Gaillardin C."/>
            <person name="Dujon B."/>
            <person name="Souciet J.L."/>
        </authorList>
    </citation>
    <scope>NUCLEOTIDE SEQUENCE [LARGE SCALE GENOMIC DNA]</scope>
    <source>
        <strain evidence="13">CBS 270.75 / DBVPG 7215 / KCTC 17166 / NRRL Y-17582</strain>
    </source>
</reference>
<keyword evidence="4" id="KW-0964">Secreted</keyword>
<dbReference type="Proteomes" id="UP000006790">
    <property type="component" value="Chromosome 4"/>
</dbReference>
<dbReference type="Gene3D" id="3.60.21.10">
    <property type="match status" value="1"/>
</dbReference>
<evidence type="ECO:0000259" key="11">
    <source>
        <dbReference type="Pfam" id="PF19272"/>
    </source>
</evidence>
<dbReference type="Pfam" id="PF00149">
    <property type="entry name" value="Metallophos"/>
    <property type="match status" value="1"/>
</dbReference>
<evidence type="ECO:0000256" key="9">
    <source>
        <dbReference type="ARBA" id="ARBA00023180"/>
    </source>
</evidence>
<keyword evidence="5" id="KW-0479">Metal-binding</keyword>
<evidence type="ECO:0000259" key="10">
    <source>
        <dbReference type="Pfam" id="PF00149"/>
    </source>
</evidence>
<evidence type="ECO:0000256" key="8">
    <source>
        <dbReference type="ARBA" id="ARBA00022833"/>
    </source>
</evidence>
<comment type="subcellular location">
    <subcellularLocation>
        <location evidence="2">Secreted</location>
    </subcellularLocation>
</comment>
<dbReference type="InterPro" id="IPR004843">
    <property type="entry name" value="Calcineurin-like_PHP"/>
</dbReference>
<evidence type="ECO:0000256" key="5">
    <source>
        <dbReference type="ARBA" id="ARBA00022723"/>
    </source>
</evidence>
<keyword evidence="13" id="KW-1185">Reference proteome</keyword>
<dbReference type="OMA" id="WIIAHLP"/>
<evidence type="ECO:0000256" key="1">
    <source>
        <dbReference type="ARBA" id="ARBA00001947"/>
    </source>
</evidence>
<dbReference type="SUPFAM" id="SSF56300">
    <property type="entry name" value="Metallo-dependent phosphatases"/>
    <property type="match status" value="1"/>
</dbReference>
<feature type="domain" description="Sphingomyelin phosphodiesterase C-terminal" evidence="11">
    <location>
        <begin position="518"/>
        <end position="654"/>
    </location>
</feature>
<organism evidence="12 13">
    <name type="scientific">Eremothecium cymbalariae (strain CBS 270.75 / DBVPG 7215 / KCTC 17166 / NRRL Y-17582)</name>
    <name type="common">Yeast</name>
    <dbReference type="NCBI Taxonomy" id="931890"/>
    <lineage>
        <taxon>Eukaryota</taxon>
        <taxon>Fungi</taxon>
        <taxon>Dikarya</taxon>
        <taxon>Ascomycota</taxon>
        <taxon>Saccharomycotina</taxon>
        <taxon>Saccharomycetes</taxon>
        <taxon>Saccharomycetales</taxon>
        <taxon>Saccharomycetaceae</taxon>
        <taxon>Eremothecium</taxon>
    </lineage>
</organism>
<keyword evidence="7" id="KW-0378">Hydrolase</keyword>
<evidence type="ECO:0000313" key="12">
    <source>
        <dbReference type="EMBL" id="AET39763.1"/>
    </source>
</evidence>
<evidence type="ECO:0000256" key="3">
    <source>
        <dbReference type="ARBA" id="ARBA00008234"/>
    </source>
</evidence>
<evidence type="ECO:0000256" key="4">
    <source>
        <dbReference type="ARBA" id="ARBA00022525"/>
    </source>
</evidence>
<evidence type="ECO:0000256" key="7">
    <source>
        <dbReference type="ARBA" id="ARBA00022801"/>
    </source>
</evidence>
<protein>
    <submittedName>
        <fullName evidence="12">Uncharacterized protein</fullName>
    </submittedName>
</protein>
<dbReference type="OrthoDB" id="282973at2759"/>
<proteinExistence type="inferred from homology"/>
<dbReference type="STRING" id="931890.G8JSP1"/>
<feature type="domain" description="Calcineurin-like phosphoesterase" evidence="10">
    <location>
        <begin position="300"/>
        <end position="496"/>
    </location>
</feature>
<sequence length="662" mass="75474">MVSVRQFITAAIVGAGIAEAIPFPAKSGLQLRQDMDVFDSAVKASDDKIVEELVKQLTILHDNKNLTDCEKCLNKLTIGKTLSLTRPDLVPTVFSKWCIDTRFLAEDSCMTLYHRNTVESSFRGTNFADMLSLLDPNSYDGYLFCHYYESRRCPKPETPNTTLSHLWPAKQPKHYIAPEPDKDDLINVLHVSDFHIQLDYTVGSETNCTSGMCCSPDSINMFSTRGNRRYDGDWNSYYGSYYTDGGRFIKGTYNDPFLNQTVWTPATTFGHYSCDAPEILINSSLYSVIDYANDQNMCFEFAIFTGDLVDHHELKYVDYESVVESEVTIFRDIKSRLGTVPLYSVLGNHDTFPYGQLAPEGYGFSNRFSWNAELMADLWEDYGWLDKETAMYAKHHYTGFAVNTKIGLKIISLNSNVWFRKNNYAYLNASDADAFGQLKFLVDELVESESKDQRVWVIAHIPFGTDSLPAPSNLFAEIVERFSPYTIAGLFFGHTHLDQFDVLYAGSGADAKTIENVVNVAWIAPAVTPWIGNNPAWRYYTVDRKTFSIMNSHNFYTQLNNTFNNDGSEPVWEFEYDARSAYGITDWPESAPLNGSYWHKVATKMRDDPASMQLYENYSRRFSPYVRNCTSSLCDNHYCRVTSFTIDRYEDCISDTGEPDFD</sequence>
<dbReference type="KEGG" id="erc:Ecym_4748"/>
<dbReference type="PANTHER" id="PTHR10340:SF27">
    <property type="entry name" value="ACL091CP"/>
    <property type="match status" value="1"/>
</dbReference>
<dbReference type="GO" id="GO:0005576">
    <property type="term" value="C:extracellular region"/>
    <property type="evidence" value="ECO:0007669"/>
    <property type="project" value="UniProtKB-SubCell"/>
</dbReference>
<keyword evidence="6" id="KW-0732">Signal</keyword>
<dbReference type="Pfam" id="PF19272">
    <property type="entry name" value="ASMase_C"/>
    <property type="match status" value="1"/>
</dbReference>
<dbReference type="GeneID" id="11472881"/>
<accession>G8JSP1</accession>
<keyword evidence="8" id="KW-0862">Zinc</keyword>
<evidence type="ECO:0000256" key="6">
    <source>
        <dbReference type="ARBA" id="ARBA00022729"/>
    </source>
</evidence>
<keyword evidence="9" id="KW-0325">Glycoprotein</keyword>
<dbReference type="RefSeq" id="XP_003646580.1">
    <property type="nucleotide sequence ID" value="XM_003646532.1"/>
</dbReference>
<evidence type="ECO:0000313" key="13">
    <source>
        <dbReference type="Proteomes" id="UP000006790"/>
    </source>
</evidence>
<dbReference type="GO" id="GO:0046872">
    <property type="term" value="F:metal ion binding"/>
    <property type="evidence" value="ECO:0007669"/>
    <property type="project" value="UniProtKB-KW"/>
</dbReference>
<name>G8JSP1_ERECY</name>
<dbReference type="InterPro" id="IPR041805">
    <property type="entry name" value="ASMase/PPN1_MPP"/>
</dbReference>
<gene>
    <name evidence="12" type="ordered locus">Ecym_4748</name>
</gene>
<dbReference type="AlphaFoldDB" id="G8JSP1"/>
<dbReference type="eggNOG" id="KOG3770">
    <property type="taxonomic scope" value="Eukaryota"/>
</dbReference>
<dbReference type="PANTHER" id="PTHR10340">
    <property type="entry name" value="SPHINGOMYELIN PHOSPHODIESTERASE"/>
    <property type="match status" value="1"/>
</dbReference>
<dbReference type="InterPro" id="IPR029052">
    <property type="entry name" value="Metallo-depent_PP-like"/>
</dbReference>
<dbReference type="InterPro" id="IPR045473">
    <property type="entry name" value="ASM_C"/>
</dbReference>
<dbReference type="GO" id="GO:0008081">
    <property type="term" value="F:phosphoric diester hydrolase activity"/>
    <property type="evidence" value="ECO:0007669"/>
    <property type="project" value="TreeGrafter"/>
</dbReference>
<comment type="similarity">
    <text evidence="3">Belongs to the acid sphingomyelinase family.</text>
</comment>
<evidence type="ECO:0000256" key="2">
    <source>
        <dbReference type="ARBA" id="ARBA00004613"/>
    </source>
</evidence>
<dbReference type="HOGENOM" id="CLU_014743_2_0_1"/>